<gene>
    <name evidence="1" type="ORF">Harvfovirus27_13</name>
</gene>
<protein>
    <submittedName>
        <fullName evidence="1">Uncharacterized protein</fullName>
    </submittedName>
</protein>
<name>A0A3G5A4C1_9VIRU</name>
<proteinExistence type="predicted"/>
<dbReference type="EMBL" id="MK072269">
    <property type="protein sequence ID" value="AYV81324.1"/>
    <property type="molecule type" value="Genomic_DNA"/>
</dbReference>
<evidence type="ECO:0000313" key="1">
    <source>
        <dbReference type="EMBL" id="AYV81324.1"/>
    </source>
</evidence>
<sequence length="124" mass="14389">MPSQCSCPCPCSNSYEITNNPVPYYELTNRYSEYYQTDYYLDYESTPPNFINETIEPLNTFDPPRLGADDCFFYNTCLCVCSNPFSTDTSAYHEGYCLYPFYSTEDCCKDWCRASGRGTAIKWE</sequence>
<accession>A0A3G5A4C1</accession>
<organism evidence="1">
    <name type="scientific">Harvfovirus sp</name>
    <dbReference type="NCBI Taxonomy" id="2487768"/>
    <lineage>
        <taxon>Viruses</taxon>
        <taxon>Varidnaviria</taxon>
        <taxon>Bamfordvirae</taxon>
        <taxon>Nucleocytoviricota</taxon>
        <taxon>Megaviricetes</taxon>
        <taxon>Imitervirales</taxon>
        <taxon>Mimiviridae</taxon>
        <taxon>Klosneuvirinae</taxon>
    </lineage>
</organism>
<reference evidence="1" key="1">
    <citation type="submission" date="2018-10" db="EMBL/GenBank/DDBJ databases">
        <title>Hidden diversity of soil giant viruses.</title>
        <authorList>
            <person name="Schulz F."/>
            <person name="Alteio L."/>
            <person name="Goudeau D."/>
            <person name="Ryan E.M."/>
            <person name="Malmstrom R.R."/>
            <person name="Blanchard J."/>
            <person name="Woyke T."/>
        </authorList>
    </citation>
    <scope>NUCLEOTIDE SEQUENCE</scope>
    <source>
        <strain evidence="1">HAV1</strain>
    </source>
</reference>